<dbReference type="VEuPathDB" id="FungiDB:MELLADRAFT_69736"/>
<feature type="compositionally biased region" description="Low complexity" evidence="1">
    <location>
        <begin position="220"/>
        <end position="232"/>
    </location>
</feature>
<accession>F4SBZ2</accession>
<dbReference type="GeneID" id="18931306"/>
<protein>
    <submittedName>
        <fullName evidence="2">Uncharacterized protein</fullName>
    </submittedName>
</protein>
<evidence type="ECO:0000313" key="2">
    <source>
        <dbReference type="EMBL" id="EGF97837.1"/>
    </source>
</evidence>
<organism evidence="3">
    <name type="scientific">Melampsora larici-populina (strain 98AG31 / pathotype 3-4-7)</name>
    <name type="common">Poplar leaf rust fungus</name>
    <dbReference type="NCBI Taxonomy" id="747676"/>
    <lineage>
        <taxon>Eukaryota</taxon>
        <taxon>Fungi</taxon>
        <taxon>Dikarya</taxon>
        <taxon>Basidiomycota</taxon>
        <taxon>Pucciniomycotina</taxon>
        <taxon>Pucciniomycetes</taxon>
        <taxon>Pucciniales</taxon>
        <taxon>Melampsoraceae</taxon>
        <taxon>Melampsora</taxon>
    </lineage>
</organism>
<evidence type="ECO:0000256" key="1">
    <source>
        <dbReference type="SAM" id="MobiDB-lite"/>
    </source>
</evidence>
<feature type="region of interest" description="Disordered" evidence="1">
    <location>
        <begin position="140"/>
        <end position="244"/>
    </location>
</feature>
<keyword evidence="3" id="KW-1185">Reference proteome</keyword>
<dbReference type="AlphaFoldDB" id="F4SBZ2"/>
<dbReference type="Proteomes" id="UP000001072">
    <property type="component" value="Unassembled WGS sequence"/>
</dbReference>
<sequence length="258" mass="27640">MTKNNSTTLKAIRASRRVQGLEVSPERGTGASGGNEAGPSNPELNLISTNEQQEEDNKHSGTDEETEGLEAQSEIKEKRQPDPVPQNRNYSNFIGNVPIPYPAEANPLFNATIRVPKGKERAETSSSDIDDLAGDFVDEDYKSVGASDDSGVVDGEEHQASSASLGSSNGEDDPNSSSSSSDSDSEESEEVSSSESGSEDSEREVKKGKGNTSFIGSRNTHTTPLSTSTHSLPRSKKKRLLISSQIPNLYPSLHIPNF</sequence>
<dbReference type="KEGG" id="mlr:MELLADRAFT_69736"/>
<reference evidence="3" key="1">
    <citation type="journal article" date="2011" name="Proc. Natl. Acad. Sci. U.S.A.">
        <title>Obligate biotrophy features unraveled by the genomic analysis of rust fungi.</title>
        <authorList>
            <person name="Duplessis S."/>
            <person name="Cuomo C.A."/>
            <person name="Lin Y.-C."/>
            <person name="Aerts A."/>
            <person name="Tisserant E."/>
            <person name="Veneault-Fourrey C."/>
            <person name="Joly D.L."/>
            <person name="Hacquard S."/>
            <person name="Amselem J."/>
            <person name="Cantarel B.L."/>
            <person name="Chiu R."/>
            <person name="Coutinho P.M."/>
            <person name="Feau N."/>
            <person name="Field M."/>
            <person name="Frey P."/>
            <person name="Gelhaye E."/>
            <person name="Goldberg J."/>
            <person name="Grabherr M.G."/>
            <person name="Kodira C.D."/>
            <person name="Kohler A."/>
            <person name="Kuees U."/>
            <person name="Lindquist E.A."/>
            <person name="Lucas S.M."/>
            <person name="Mago R."/>
            <person name="Mauceli E."/>
            <person name="Morin E."/>
            <person name="Murat C."/>
            <person name="Pangilinan J.L."/>
            <person name="Park R."/>
            <person name="Pearson M."/>
            <person name="Quesneville H."/>
            <person name="Rouhier N."/>
            <person name="Sakthikumar S."/>
            <person name="Salamov A.A."/>
            <person name="Schmutz J."/>
            <person name="Selles B."/>
            <person name="Shapiro H."/>
            <person name="Tanguay P."/>
            <person name="Tuskan G.A."/>
            <person name="Henrissat B."/>
            <person name="Van de Peer Y."/>
            <person name="Rouze P."/>
            <person name="Ellis J.G."/>
            <person name="Dodds P.N."/>
            <person name="Schein J.E."/>
            <person name="Zhong S."/>
            <person name="Hamelin R.C."/>
            <person name="Grigoriev I.V."/>
            <person name="Szabo L.J."/>
            <person name="Martin F."/>
        </authorList>
    </citation>
    <scope>NUCLEOTIDE SEQUENCE [LARGE SCALE GENOMIC DNA]</scope>
    <source>
        <strain evidence="3">98AG31 / pathotype 3-4-7</strain>
    </source>
</reference>
<proteinExistence type="predicted"/>
<dbReference type="HOGENOM" id="CLU_060780_0_0_1"/>
<name>F4SBZ2_MELLP</name>
<dbReference type="EMBL" id="GL883197">
    <property type="protein sequence ID" value="EGF97837.1"/>
    <property type="molecule type" value="Genomic_DNA"/>
</dbReference>
<dbReference type="InParanoid" id="F4SBZ2"/>
<feature type="compositionally biased region" description="Acidic residues" evidence="1">
    <location>
        <begin position="183"/>
        <end position="202"/>
    </location>
</feature>
<evidence type="ECO:0000313" key="3">
    <source>
        <dbReference type="Proteomes" id="UP000001072"/>
    </source>
</evidence>
<gene>
    <name evidence="2" type="ORF">MELLADRAFT_69736</name>
</gene>
<feature type="compositionally biased region" description="Polar residues" evidence="1">
    <location>
        <begin position="42"/>
        <end position="51"/>
    </location>
</feature>
<dbReference type="RefSeq" id="XP_007418889.1">
    <property type="nucleotide sequence ID" value="XM_007418827.1"/>
</dbReference>
<feature type="compositionally biased region" description="Polar residues" evidence="1">
    <location>
        <begin position="210"/>
        <end position="219"/>
    </location>
</feature>
<feature type="region of interest" description="Disordered" evidence="1">
    <location>
        <begin position="1"/>
        <end position="95"/>
    </location>
</feature>